<dbReference type="OMA" id="RIACAQY"/>
<keyword evidence="2" id="KW-0808">Transferase</keyword>
<dbReference type="SMART" id="SM00220">
    <property type="entry name" value="S_TKc"/>
    <property type="match status" value="1"/>
</dbReference>
<accession>A0A5J4YXU0</accession>
<reference evidence="3" key="1">
    <citation type="journal article" date="2019" name="Nat. Commun.">
        <title>Expansion of phycobilisome linker gene families in mesophilic red algae.</title>
        <authorList>
            <person name="Lee J."/>
            <person name="Kim D."/>
            <person name="Bhattacharya D."/>
            <person name="Yoon H.S."/>
        </authorList>
    </citation>
    <scope>NUCLEOTIDE SEQUENCE [LARGE SCALE GENOMIC DNA]</scope>
    <source>
        <strain evidence="3">CCMP 1328</strain>
    </source>
</reference>
<feature type="domain" description="Protein kinase" evidence="1">
    <location>
        <begin position="103"/>
        <end position="395"/>
    </location>
</feature>
<dbReference type="InterPro" id="IPR000719">
    <property type="entry name" value="Prot_kinase_dom"/>
</dbReference>
<name>A0A5J4YXU0_PORPP</name>
<evidence type="ECO:0000259" key="1">
    <source>
        <dbReference type="PROSITE" id="PS50011"/>
    </source>
</evidence>
<comment type="caution">
    <text evidence="2">The sequence shown here is derived from an EMBL/GenBank/DDBJ whole genome shotgun (WGS) entry which is preliminary data.</text>
</comment>
<dbReference type="PANTHER" id="PTHR46699:SF1">
    <property type="entry name" value="SERINE_THREONINE-PROTEIN KINASE STN8, CHLOROPLASTIC"/>
    <property type="match status" value="1"/>
</dbReference>
<dbReference type="InterPro" id="IPR011009">
    <property type="entry name" value="Kinase-like_dom_sf"/>
</dbReference>
<dbReference type="AlphaFoldDB" id="A0A5J4YXU0"/>
<dbReference type="Proteomes" id="UP000324585">
    <property type="component" value="Unassembled WGS sequence"/>
</dbReference>
<dbReference type="GO" id="GO:0004672">
    <property type="term" value="F:protein kinase activity"/>
    <property type="evidence" value="ECO:0007669"/>
    <property type="project" value="InterPro"/>
</dbReference>
<sequence length="396" mass="42881">MEDNDWCVECQSRSTIIMAAFVSALNGAALSDPSASPNLARPAAMQPGSFRERSGLRRVAHVRRSSRAPRRRIAGEENVRSTARPAGAPCHMILEPPGADYDVTWDVPTTTGSFGNVWFGTQISTGEQVVLKQANSDPVANDLFSQEVYINKKLAALSAKVSPAYWPEFLGCTEYKSQQVIVWRKAGSGDTLDHLLSSRPLDAVYATLGVSAPVSAQVRTGLFRKVIGELLLAVVQIQSAGIYHRDIKPENVIVVETDPDAPLKLIDFGSSVDWSTPFKKGLGTATMDPLYGAPERRISVMNPDRFDVFSLGLIGVKCLCPDLSADSALLQFKNQLERYNYDLVTYCNAAGASSGITAVLNDPEGQSAFKLLAGMLSGNPARRITAQKALDSGYFF</sequence>
<evidence type="ECO:0000313" key="3">
    <source>
        <dbReference type="Proteomes" id="UP000324585"/>
    </source>
</evidence>
<proteinExistence type="predicted"/>
<dbReference type="PROSITE" id="PS00108">
    <property type="entry name" value="PROTEIN_KINASE_ST"/>
    <property type="match status" value="1"/>
</dbReference>
<dbReference type="OrthoDB" id="10252171at2759"/>
<keyword evidence="2" id="KW-0418">Kinase</keyword>
<gene>
    <name evidence="2" type="ORF">FVE85_1827</name>
</gene>
<evidence type="ECO:0000313" key="2">
    <source>
        <dbReference type="EMBL" id="KAA8495672.1"/>
    </source>
</evidence>
<dbReference type="PROSITE" id="PS50011">
    <property type="entry name" value="PROTEIN_KINASE_DOM"/>
    <property type="match status" value="1"/>
</dbReference>
<dbReference type="GO" id="GO:0005524">
    <property type="term" value="F:ATP binding"/>
    <property type="evidence" value="ECO:0007669"/>
    <property type="project" value="InterPro"/>
</dbReference>
<dbReference type="Gene3D" id="1.10.510.10">
    <property type="entry name" value="Transferase(Phosphotransferase) domain 1"/>
    <property type="match status" value="1"/>
</dbReference>
<dbReference type="Pfam" id="PF00069">
    <property type="entry name" value="Pkinase"/>
    <property type="match status" value="1"/>
</dbReference>
<dbReference type="EMBL" id="VRMN01000003">
    <property type="protein sequence ID" value="KAA8495672.1"/>
    <property type="molecule type" value="Genomic_DNA"/>
</dbReference>
<dbReference type="PANTHER" id="PTHR46699">
    <property type="entry name" value="SERINE/THREONINE-PROTEIN KINASE STN8, CHLOROPLASTIC-RELATED"/>
    <property type="match status" value="1"/>
</dbReference>
<dbReference type="InterPro" id="IPR008271">
    <property type="entry name" value="Ser/Thr_kinase_AS"/>
</dbReference>
<keyword evidence="3" id="KW-1185">Reference proteome</keyword>
<organism evidence="2 3">
    <name type="scientific">Porphyridium purpureum</name>
    <name type="common">Red alga</name>
    <name type="synonym">Porphyridium cruentum</name>
    <dbReference type="NCBI Taxonomy" id="35688"/>
    <lineage>
        <taxon>Eukaryota</taxon>
        <taxon>Rhodophyta</taxon>
        <taxon>Bangiophyceae</taxon>
        <taxon>Porphyridiales</taxon>
        <taxon>Porphyridiaceae</taxon>
        <taxon>Porphyridium</taxon>
    </lineage>
</organism>
<protein>
    <submittedName>
        <fullName evidence="2">Serine/threonine-protein kinase STN7, chloroplastic</fullName>
    </submittedName>
</protein>
<dbReference type="SUPFAM" id="SSF56112">
    <property type="entry name" value="Protein kinase-like (PK-like)"/>
    <property type="match status" value="1"/>
</dbReference>